<gene>
    <name evidence="1" type="ORF">Tco_1111188</name>
</gene>
<dbReference type="PANTHER" id="PTHR47150:SF6">
    <property type="entry name" value="OS01G0872900 PROTEIN"/>
    <property type="match status" value="1"/>
</dbReference>
<dbReference type="Pfam" id="PF04827">
    <property type="entry name" value="Plant_tran"/>
    <property type="match status" value="1"/>
</dbReference>
<reference evidence="1" key="2">
    <citation type="submission" date="2022-01" db="EMBL/GenBank/DDBJ databases">
        <authorList>
            <person name="Yamashiro T."/>
            <person name="Shiraishi A."/>
            <person name="Satake H."/>
            <person name="Nakayama K."/>
        </authorList>
    </citation>
    <scope>NUCLEOTIDE SEQUENCE</scope>
</reference>
<proteinExistence type="predicted"/>
<dbReference type="PANTHER" id="PTHR47150">
    <property type="entry name" value="OS12G0169200 PROTEIN"/>
    <property type="match status" value="1"/>
</dbReference>
<dbReference type="InterPro" id="IPR006912">
    <property type="entry name" value="Harbinger_derived_prot"/>
</dbReference>
<keyword evidence="2" id="KW-1185">Reference proteome</keyword>
<organism evidence="1 2">
    <name type="scientific">Tanacetum coccineum</name>
    <dbReference type="NCBI Taxonomy" id="301880"/>
    <lineage>
        <taxon>Eukaryota</taxon>
        <taxon>Viridiplantae</taxon>
        <taxon>Streptophyta</taxon>
        <taxon>Embryophyta</taxon>
        <taxon>Tracheophyta</taxon>
        <taxon>Spermatophyta</taxon>
        <taxon>Magnoliopsida</taxon>
        <taxon>eudicotyledons</taxon>
        <taxon>Gunneridae</taxon>
        <taxon>Pentapetalae</taxon>
        <taxon>asterids</taxon>
        <taxon>campanulids</taxon>
        <taxon>Asterales</taxon>
        <taxon>Asteraceae</taxon>
        <taxon>Asteroideae</taxon>
        <taxon>Anthemideae</taxon>
        <taxon>Anthemidinae</taxon>
        <taxon>Tanacetum</taxon>
    </lineage>
</organism>
<reference evidence="1" key="1">
    <citation type="journal article" date="2022" name="Int. J. Mol. Sci.">
        <title>Draft Genome of Tanacetum Coccineum: Genomic Comparison of Closely Related Tanacetum-Family Plants.</title>
        <authorList>
            <person name="Yamashiro T."/>
            <person name="Shiraishi A."/>
            <person name="Nakayama K."/>
            <person name="Satake H."/>
        </authorList>
    </citation>
    <scope>NUCLEOTIDE SEQUENCE</scope>
</reference>
<accession>A0ABQ5IMD5</accession>
<protein>
    <submittedName>
        <fullName evidence="1">ALP1-like protein</fullName>
    </submittedName>
</protein>
<comment type="caution">
    <text evidence="1">The sequence shown here is derived from an EMBL/GenBank/DDBJ whole genome shotgun (WGS) entry which is preliminary data.</text>
</comment>
<evidence type="ECO:0000313" key="2">
    <source>
        <dbReference type="Proteomes" id="UP001151760"/>
    </source>
</evidence>
<evidence type="ECO:0000313" key="1">
    <source>
        <dbReference type="EMBL" id="GJU00850.1"/>
    </source>
</evidence>
<dbReference type="EMBL" id="BQNB010020904">
    <property type="protein sequence ID" value="GJU00850.1"/>
    <property type="molecule type" value="Genomic_DNA"/>
</dbReference>
<name>A0ABQ5IMD5_9ASTR</name>
<sequence length="617" mass="71707">MDKVRRWLRVGVNMDRHKSSRNMQTTRYERLSKVREKRTVKREVSLHVSRRLMASLTNRRVRISRSGSMICKWRVFRSSGGKHGSSYRRSFASGDVWTGLIVAVPRMAPLIVQIWARSGFDEIEWCRNEMGQGLAHRPVIVWVSRDLRGDSWGCVPRSLFWREDLDRDGERGFDYLTFALVSSKAHREGVGLRVADSHTSNHPEGGFTPLETIQRLLVVIRRRSHSGFEGEAFEPGDEDFEKGEEEVTSRKKSFVKRVIAFIKRRRGANRLSRNSITRDRSGAHERLVAAFFSEEPMYGEVKFRKTFRMARPLFNEIITAVIDHDPFFRNNIDCTGKVGISGLLKCTSLIRQLTYGVHVQFLDEYMQISERTSRTALDHFCQAVMQIYGPEYLRKPTMTDVEKLYLHHEEKHGFSGMLRSLDFVASQDLWIWHAFFGVAGSNNDINVLYQSPLFNNLKTGRAPEIPFVANGVTYRSGYYLVDGICPELAPLVKTIAEPADDDHKRILYKQKQESARKDVERTFDVLKKKWAILVNPTRALKKERIINMMYTCIILHSMIRKYKKYAISPTWFPQEAHQPDDAFRNEEQMQVVMRWIRSSQAHQNLRHDLIENLSRNA</sequence>
<dbReference type="Proteomes" id="UP001151760">
    <property type="component" value="Unassembled WGS sequence"/>
</dbReference>